<dbReference type="PANTHER" id="PTHR30528:SF0">
    <property type="entry name" value="CYTOPLASMIC PROTEIN"/>
    <property type="match status" value="1"/>
</dbReference>
<gene>
    <name evidence="1" type="ORF">CUD01_02190</name>
</gene>
<dbReference type="InterPro" id="IPR009351">
    <property type="entry name" value="AlkZ-like"/>
</dbReference>
<evidence type="ECO:0008006" key="3">
    <source>
        <dbReference type="Google" id="ProtNLM"/>
    </source>
</evidence>
<comment type="caution">
    <text evidence="1">The sequence shown here is derived from an EMBL/GenBank/DDBJ whole genome shotgun (WGS) entry which is preliminary data.</text>
</comment>
<evidence type="ECO:0000313" key="1">
    <source>
        <dbReference type="EMBL" id="GEA79775.1"/>
    </source>
</evidence>
<reference evidence="1 2" key="1">
    <citation type="submission" date="2019-06" db="EMBL/GenBank/DDBJ databases">
        <title>Whole genome shotgun sequence of Cellulomonas uda NBRC 3747.</title>
        <authorList>
            <person name="Hosoyama A."/>
            <person name="Uohara A."/>
            <person name="Ohji S."/>
            <person name="Ichikawa N."/>
        </authorList>
    </citation>
    <scope>NUCLEOTIDE SEQUENCE [LARGE SCALE GENOMIC DNA]</scope>
    <source>
        <strain evidence="1 2">NBRC 3747</strain>
    </source>
</reference>
<dbReference type="AlphaFoldDB" id="A0A4Y3K9W9"/>
<name>A0A4Y3K9W9_CELUD</name>
<sequence>MVTSTGTEPTAARAAGARAASAAPERYTLAQARRIALAAQGLHRPRAGRTVTMRQVQQVVDRIGLLQIDSVNVLARAHQVPLFSRLGPYDTALLDRAAGRAPRRLVESWAHVASYVPPETYRLLEWRRREDRERFGGHLVEGVPLRDSPVLEEVRTVVAERGPVTSQQVHALFAERFPRPTGAWGWNWTVAKSALEYLFFAGDVAVSGRNAAFERLYDVPARVLPRPVADLPAPDGEEAVRALVEISARAHGIGTLGCLADYFRLRTAPTRRAVAELVDAGVLVPVRVDGWREAYRHVEATTPRRATGRALLSPFDPLVFERRRLEELFGLRYRIEIYVPAAQRRWGYYVLPFLMDEAVEALVDLKADRASGRLVVQAAHRTPGARDRAAGRGTRVPDDDEVAAALVDELVLVGRWAGVPEVVLGTDGIGGDLAVALARRLAHGR</sequence>
<protein>
    <recommendedName>
        <fullName evidence="3">Winged helix-turn-helix domain-containing protein</fullName>
    </recommendedName>
</protein>
<keyword evidence="2" id="KW-1185">Reference proteome</keyword>
<proteinExistence type="predicted"/>
<dbReference type="Proteomes" id="UP000315842">
    <property type="component" value="Unassembled WGS sequence"/>
</dbReference>
<dbReference type="PANTHER" id="PTHR30528">
    <property type="entry name" value="CYTOPLASMIC PROTEIN"/>
    <property type="match status" value="1"/>
</dbReference>
<evidence type="ECO:0000313" key="2">
    <source>
        <dbReference type="Proteomes" id="UP000315842"/>
    </source>
</evidence>
<dbReference type="RefSeq" id="WP_307722656.1">
    <property type="nucleotide sequence ID" value="NZ_BJLP01000002.1"/>
</dbReference>
<accession>A0A4Y3K9W9</accession>
<dbReference type="Pfam" id="PF06224">
    <property type="entry name" value="AlkZ-like"/>
    <property type="match status" value="1"/>
</dbReference>
<dbReference type="EMBL" id="BJLP01000002">
    <property type="protein sequence ID" value="GEA79775.1"/>
    <property type="molecule type" value="Genomic_DNA"/>
</dbReference>
<organism evidence="1 2">
    <name type="scientific">Cellulomonas uda</name>
    <dbReference type="NCBI Taxonomy" id="1714"/>
    <lineage>
        <taxon>Bacteria</taxon>
        <taxon>Bacillati</taxon>
        <taxon>Actinomycetota</taxon>
        <taxon>Actinomycetes</taxon>
        <taxon>Micrococcales</taxon>
        <taxon>Cellulomonadaceae</taxon>
        <taxon>Cellulomonas</taxon>
    </lineage>
</organism>